<evidence type="ECO:0000256" key="3">
    <source>
        <dbReference type="ARBA" id="ARBA00022692"/>
    </source>
</evidence>
<dbReference type="PROSITE" id="PS50850">
    <property type="entry name" value="MFS"/>
    <property type="match status" value="1"/>
</dbReference>
<evidence type="ECO:0000313" key="10">
    <source>
        <dbReference type="Proteomes" id="UP000283841"/>
    </source>
</evidence>
<name>A0A443HQF8_BYSSP</name>
<keyword evidence="2" id="KW-0813">Transport</keyword>
<evidence type="ECO:0000256" key="7">
    <source>
        <dbReference type="SAM" id="Phobius"/>
    </source>
</evidence>
<feature type="transmembrane region" description="Helical" evidence="7">
    <location>
        <begin position="363"/>
        <end position="385"/>
    </location>
</feature>
<dbReference type="STRING" id="264951.A0A443HQF8"/>
<comment type="subcellular location">
    <subcellularLocation>
        <location evidence="1">Membrane</location>
        <topology evidence="1">Multi-pass membrane protein</topology>
    </subcellularLocation>
</comment>
<feature type="transmembrane region" description="Helical" evidence="7">
    <location>
        <begin position="397"/>
        <end position="415"/>
    </location>
</feature>
<dbReference type="FunFam" id="1.20.1250.20:FF:000064">
    <property type="entry name" value="MFS allantoate transporter"/>
    <property type="match status" value="1"/>
</dbReference>
<dbReference type="GO" id="GO:0016020">
    <property type="term" value="C:membrane"/>
    <property type="evidence" value="ECO:0007669"/>
    <property type="project" value="UniProtKB-SubCell"/>
</dbReference>
<reference evidence="9 10" key="1">
    <citation type="journal article" date="2018" name="Front. Microbiol.">
        <title>Genomic and genetic insights into a cosmopolitan fungus, Paecilomyces variotii (Eurotiales).</title>
        <authorList>
            <person name="Urquhart A.S."/>
            <person name="Mondo S.J."/>
            <person name="Makela M.R."/>
            <person name="Hane J.K."/>
            <person name="Wiebenga A."/>
            <person name="He G."/>
            <person name="Mihaltcheva S."/>
            <person name="Pangilinan J."/>
            <person name="Lipzen A."/>
            <person name="Barry K."/>
            <person name="de Vries R.P."/>
            <person name="Grigoriev I.V."/>
            <person name="Idnurm A."/>
        </authorList>
    </citation>
    <scope>NUCLEOTIDE SEQUENCE [LARGE SCALE GENOMIC DNA]</scope>
    <source>
        <strain evidence="9 10">CBS 101075</strain>
    </source>
</reference>
<evidence type="ECO:0000256" key="2">
    <source>
        <dbReference type="ARBA" id="ARBA00022448"/>
    </source>
</evidence>
<dbReference type="GeneID" id="39596578"/>
<evidence type="ECO:0000313" key="9">
    <source>
        <dbReference type="EMBL" id="RWQ94078.1"/>
    </source>
</evidence>
<keyword evidence="4 7" id="KW-1133">Transmembrane helix</keyword>
<dbReference type="Pfam" id="PF07690">
    <property type="entry name" value="MFS_1"/>
    <property type="match status" value="1"/>
</dbReference>
<feature type="domain" description="Major facilitator superfamily (MFS) profile" evidence="8">
    <location>
        <begin position="44"/>
        <end position="455"/>
    </location>
</feature>
<feature type="transmembrane region" description="Helical" evidence="7">
    <location>
        <begin position="140"/>
        <end position="160"/>
    </location>
</feature>
<feature type="transmembrane region" description="Helical" evidence="7">
    <location>
        <begin position="337"/>
        <end position="357"/>
    </location>
</feature>
<keyword evidence="10" id="KW-1185">Reference proteome</keyword>
<protein>
    <submittedName>
        <fullName evidence="9">Allantoate permease</fullName>
    </submittedName>
</protein>
<dbReference type="RefSeq" id="XP_028483723.1">
    <property type="nucleotide sequence ID" value="XM_028627301.1"/>
</dbReference>
<dbReference type="EMBL" id="RCNU01000008">
    <property type="protein sequence ID" value="RWQ94078.1"/>
    <property type="molecule type" value="Genomic_DNA"/>
</dbReference>
<dbReference type="InterPro" id="IPR011701">
    <property type="entry name" value="MFS"/>
</dbReference>
<dbReference type="PANTHER" id="PTHR43791">
    <property type="entry name" value="PERMEASE-RELATED"/>
    <property type="match status" value="1"/>
</dbReference>
<dbReference type="SUPFAM" id="SSF103473">
    <property type="entry name" value="MFS general substrate transporter"/>
    <property type="match status" value="1"/>
</dbReference>
<feature type="transmembrane region" description="Helical" evidence="7">
    <location>
        <begin position="81"/>
        <end position="97"/>
    </location>
</feature>
<proteinExistence type="inferred from homology"/>
<evidence type="ECO:0000256" key="4">
    <source>
        <dbReference type="ARBA" id="ARBA00022989"/>
    </source>
</evidence>
<comment type="caution">
    <text evidence="9">The sequence shown here is derived from an EMBL/GenBank/DDBJ whole genome shotgun (WGS) entry which is preliminary data.</text>
</comment>
<evidence type="ECO:0000256" key="6">
    <source>
        <dbReference type="ARBA" id="ARBA00037968"/>
    </source>
</evidence>
<dbReference type="InterPro" id="IPR036259">
    <property type="entry name" value="MFS_trans_sf"/>
</dbReference>
<feature type="transmembrane region" description="Helical" evidence="7">
    <location>
        <begin position="203"/>
        <end position="223"/>
    </location>
</feature>
<evidence type="ECO:0000256" key="5">
    <source>
        <dbReference type="ARBA" id="ARBA00023136"/>
    </source>
</evidence>
<evidence type="ECO:0000259" key="8">
    <source>
        <dbReference type="PROSITE" id="PS50850"/>
    </source>
</evidence>
<comment type="similarity">
    <text evidence="6">Belongs to the major facilitator superfamily. Allantoate permease family.</text>
</comment>
<dbReference type="Gene3D" id="1.20.1250.20">
    <property type="entry name" value="MFS general substrate transporter like domains"/>
    <property type="match status" value="1"/>
</dbReference>
<gene>
    <name evidence="9" type="ORF">C8Q69DRAFT_315396</name>
</gene>
<keyword evidence="3 7" id="KW-0812">Transmembrane</keyword>
<dbReference type="AlphaFoldDB" id="A0A443HQF8"/>
<dbReference type="Proteomes" id="UP000283841">
    <property type="component" value="Unassembled WGS sequence"/>
</dbReference>
<feature type="transmembrane region" description="Helical" evidence="7">
    <location>
        <begin position="117"/>
        <end position="133"/>
    </location>
</feature>
<feature type="transmembrane region" description="Helical" evidence="7">
    <location>
        <begin position="304"/>
        <end position="325"/>
    </location>
</feature>
<dbReference type="InterPro" id="IPR020846">
    <property type="entry name" value="MFS_dom"/>
</dbReference>
<sequence>MGITDRRNVPSVIDTTVVDADVEADSEADNAFSSHVLRKIDLRLMPLLFITYNLNFMDKTILSSAAVFGLEEDTHLKGSQYSWVSSIFYFGYLFWQYPTSVLIQKLPVGKYVSVNTLFWGTVVALTAACTNFGGLLAVRFLLGVAEATISPAFLFITSMWYTREEVPTRVGIWFSGNAIGGIFASFIAYGIGHIERPFSPWRWLYIILGVATFIWGWVLLAFLPDSIMSAKFLTEEQRKVAEGRVQAAGTGKGKSSWKTSQITECLLDPKTFFFVGISLLAQIPNGGTQNFGNLVLKGFGFTSLQTTLVTLPASVISFTVILITGRLSSEFQNVTTYLLIIVVIFPVIGSAIIYTNVSKGLNLFAYYLLSTGPGALPLSMSLVGVNYKGSTKKLTMSALLFIAYCTGNICGPLFFKSSEAPHYHTAFRAIIICYSFVIILALGLRVYLVLVNRWRDEIESNEGRNTETELLIGDEQADNKDDVTDLRARGFRYRM</sequence>
<feature type="transmembrane region" description="Helical" evidence="7">
    <location>
        <begin position="172"/>
        <end position="191"/>
    </location>
</feature>
<accession>A0A443HQF8</accession>
<organism evidence="9 10">
    <name type="scientific">Byssochlamys spectabilis</name>
    <name type="common">Paecilomyces variotii</name>
    <dbReference type="NCBI Taxonomy" id="264951"/>
    <lineage>
        <taxon>Eukaryota</taxon>
        <taxon>Fungi</taxon>
        <taxon>Dikarya</taxon>
        <taxon>Ascomycota</taxon>
        <taxon>Pezizomycotina</taxon>
        <taxon>Eurotiomycetes</taxon>
        <taxon>Eurotiomycetidae</taxon>
        <taxon>Eurotiales</taxon>
        <taxon>Thermoascaceae</taxon>
        <taxon>Paecilomyces</taxon>
    </lineage>
</organism>
<dbReference type="PANTHER" id="PTHR43791:SF10">
    <property type="entry name" value="MAJOR FACILITATOR SUPERFAMILY (MFS) PROFILE DOMAIN-CONTAINING PROTEIN"/>
    <property type="match status" value="1"/>
</dbReference>
<dbReference type="VEuPathDB" id="FungiDB:C8Q69DRAFT_315396"/>
<keyword evidence="5 7" id="KW-0472">Membrane</keyword>
<feature type="transmembrane region" description="Helical" evidence="7">
    <location>
        <begin position="427"/>
        <end position="450"/>
    </location>
</feature>
<dbReference type="GO" id="GO:0022857">
    <property type="term" value="F:transmembrane transporter activity"/>
    <property type="evidence" value="ECO:0007669"/>
    <property type="project" value="InterPro"/>
</dbReference>
<evidence type="ECO:0000256" key="1">
    <source>
        <dbReference type="ARBA" id="ARBA00004141"/>
    </source>
</evidence>